<dbReference type="InterPro" id="IPR013126">
    <property type="entry name" value="Hsp_70_fam"/>
</dbReference>
<proteinExistence type="inferred from homology"/>
<keyword evidence="1 3" id="KW-0547">Nucleotide-binding</keyword>
<evidence type="ECO:0000313" key="5">
    <source>
        <dbReference type="Proteomes" id="UP001470230"/>
    </source>
</evidence>
<dbReference type="PANTHER" id="PTHR19375">
    <property type="entry name" value="HEAT SHOCK PROTEIN 70KDA"/>
    <property type="match status" value="1"/>
</dbReference>
<dbReference type="PROSITE" id="PS00329">
    <property type="entry name" value="HSP70_2"/>
    <property type="match status" value="1"/>
</dbReference>
<reference evidence="4 5" key="1">
    <citation type="submission" date="2024-04" db="EMBL/GenBank/DDBJ databases">
        <title>Tritrichomonas musculus Genome.</title>
        <authorList>
            <person name="Alves-Ferreira E."/>
            <person name="Grigg M."/>
            <person name="Lorenzi H."/>
            <person name="Galac M."/>
        </authorList>
    </citation>
    <scope>NUCLEOTIDE SEQUENCE [LARGE SCALE GENOMIC DNA]</scope>
    <source>
        <strain evidence="4 5">EAF2021</strain>
    </source>
</reference>
<dbReference type="Proteomes" id="UP001470230">
    <property type="component" value="Unassembled WGS sequence"/>
</dbReference>
<protein>
    <submittedName>
        <fullName evidence="4">Endoplasmic reticulum chaperone BiP</fullName>
    </submittedName>
</protein>
<dbReference type="SUPFAM" id="SSF100920">
    <property type="entry name" value="Heat shock protein 70kD (HSP70), peptide-binding domain"/>
    <property type="match status" value="1"/>
</dbReference>
<dbReference type="InterPro" id="IPR018181">
    <property type="entry name" value="Heat_shock_70_CS"/>
</dbReference>
<evidence type="ECO:0000256" key="2">
    <source>
        <dbReference type="ARBA" id="ARBA00022840"/>
    </source>
</evidence>
<name>A0ABR2GVV1_9EUKA</name>
<comment type="similarity">
    <text evidence="3">Belongs to the heat shock protein 70 family.</text>
</comment>
<keyword evidence="5" id="KW-1185">Reference proteome</keyword>
<dbReference type="InterPro" id="IPR043129">
    <property type="entry name" value="ATPase_NBD"/>
</dbReference>
<keyword evidence="2 3" id="KW-0067">ATP-binding</keyword>
<dbReference type="Pfam" id="PF00012">
    <property type="entry name" value="HSP70"/>
    <property type="match status" value="1"/>
</dbReference>
<dbReference type="Gene3D" id="3.30.420.40">
    <property type="match status" value="2"/>
</dbReference>
<accession>A0ABR2GVV1</accession>
<organism evidence="4 5">
    <name type="scientific">Tritrichomonas musculus</name>
    <dbReference type="NCBI Taxonomy" id="1915356"/>
    <lineage>
        <taxon>Eukaryota</taxon>
        <taxon>Metamonada</taxon>
        <taxon>Parabasalia</taxon>
        <taxon>Tritrichomonadida</taxon>
        <taxon>Tritrichomonadidae</taxon>
        <taxon>Tritrichomonas</taxon>
    </lineage>
</organism>
<comment type="caution">
    <text evidence="4">The sequence shown here is derived from an EMBL/GenBank/DDBJ whole genome shotgun (WGS) entry which is preliminary data.</text>
</comment>
<dbReference type="InterPro" id="IPR029047">
    <property type="entry name" value="HSP70_peptide-bd_sf"/>
</dbReference>
<dbReference type="Gene3D" id="2.60.34.10">
    <property type="entry name" value="Substrate Binding Domain Of DNAk, Chain A, domain 1"/>
    <property type="match status" value="1"/>
</dbReference>
<dbReference type="PRINTS" id="PR00301">
    <property type="entry name" value="HEATSHOCK70"/>
</dbReference>
<gene>
    <name evidence="4" type="ORF">M9Y10_036031</name>
</gene>
<dbReference type="Gene3D" id="3.90.640.10">
    <property type="entry name" value="Actin, Chain A, domain 4"/>
    <property type="match status" value="1"/>
</dbReference>
<sequence>MKKHAFGIDLGMTTSSICIFENGHYDIIADKKNQKYIPSAVYYYKENDQLEISVGDFALKYQSLYPKSIIYDTKRMLGRRYENSSIQSMVEKWPFEIERSENESILIKPENSEKKMEPYEVSGEILKYLIKVGNLRFPPEEQTNDVVITIPANFGDSQRSETLKAADYAKLHVLQIINEPTSAAIAYGIQMGSQATKPSHVFIFDFGGGTLDVSLLSIEKNTFKVIGTDGDMYLGGRDFDEKLCDYLVDKMNLGESFRKDPKKMCNLRKAAVEAKIQLSNCESAVVLFDVDDEEHEYEITYSEFEEVNSEYIEKVLIPVEKILAKTEISIDLIDEVILVGGFSRMQFVKRILTDYFHKEPYDGINPLDAVVTGAAIVAAKIIQGENLPKMINDIKYIDICPFSIGTLTVDGTIDVLIPKDTIIPIMKKEHYHTVLYKQESFVVYIYEGENKYAKDNRHLGNFELKLPPSENEISFTISFSLNANCILSAEARIEDTDVSAGIEIDTIKTKPSGVEFKELNMAEVFFENILRFINLNMESFKKEYKQYEIDDLIEEARMKRNQQFNDEFDMMENIKSWRDVMFVEYFQKHPLPAFLNY</sequence>
<dbReference type="EMBL" id="JAPFFF010000057">
    <property type="protein sequence ID" value="KAK8838080.1"/>
    <property type="molecule type" value="Genomic_DNA"/>
</dbReference>
<evidence type="ECO:0000256" key="3">
    <source>
        <dbReference type="RuleBase" id="RU003322"/>
    </source>
</evidence>
<dbReference type="SUPFAM" id="SSF53067">
    <property type="entry name" value="Actin-like ATPase domain"/>
    <property type="match status" value="2"/>
</dbReference>
<evidence type="ECO:0000256" key="1">
    <source>
        <dbReference type="ARBA" id="ARBA00022741"/>
    </source>
</evidence>
<evidence type="ECO:0000313" key="4">
    <source>
        <dbReference type="EMBL" id="KAK8838080.1"/>
    </source>
</evidence>